<dbReference type="Proteomes" id="UP000308891">
    <property type="component" value="Unassembled WGS sequence"/>
</dbReference>
<dbReference type="Gene3D" id="1.10.10.10">
    <property type="entry name" value="Winged helix-like DNA-binding domain superfamily/Winged helix DNA-binding domain"/>
    <property type="match status" value="1"/>
</dbReference>
<dbReference type="OrthoDB" id="5671700at2"/>
<dbReference type="CDD" id="cd08438">
    <property type="entry name" value="PBP2_CidR"/>
    <property type="match status" value="1"/>
</dbReference>
<evidence type="ECO:0000259" key="5">
    <source>
        <dbReference type="PROSITE" id="PS50931"/>
    </source>
</evidence>
<dbReference type="EMBL" id="STGJ01000011">
    <property type="protein sequence ID" value="TIC81469.1"/>
    <property type="molecule type" value="Genomic_DNA"/>
</dbReference>
<dbReference type="AlphaFoldDB" id="A0A4T0URE4"/>
<dbReference type="InterPro" id="IPR005119">
    <property type="entry name" value="LysR_subst-bd"/>
</dbReference>
<accession>A0A4T0URE4</accession>
<keyword evidence="3" id="KW-0238">DNA-binding</keyword>
<dbReference type="GO" id="GO:0003700">
    <property type="term" value="F:DNA-binding transcription factor activity"/>
    <property type="evidence" value="ECO:0007669"/>
    <property type="project" value="InterPro"/>
</dbReference>
<dbReference type="InterPro" id="IPR000847">
    <property type="entry name" value="LysR_HTH_N"/>
</dbReference>
<evidence type="ECO:0000256" key="3">
    <source>
        <dbReference type="ARBA" id="ARBA00023125"/>
    </source>
</evidence>
<evidence type="ECO:0000313" key="6">
    <source>
        <dbReference type="EMBL" id="TIC81469.1"/>
    </source>
</evidence>
<dbReference type="GO" id="GO:0003677">
    <property type="term" value="F:DNA binding"/>
    <property type="evidence" value="ECO:0007669"/>
    <property type="project" value="UniProtKB-KW"/>
</dbReference>
<comment type="similarity">
    <text evidence="1">Belongs to the LysR transcriptional regulatory family.</text>
</comment>
<sequence>MDLRALRYFTEVVRQQSFTRAADTLCVTQPTISKMVRQLEDELGQTLLERDRRQVRPTDAGRVVFDEGEALLAGARRLAARLADLSSLAQGELVLGLPPMVGAARFAPIVGAYRARYPKVALKLVEDGARAIEQRVKAGELEIGVAVLPVDTGVFDTLEVVCDPLCLISPAGSRWRGMASVTLTMIAAERFILYPEDFTLSHRIAAAFAALGQTLDIAGRSAHWDFISELVSAGLGVALLPRSVARRLPPDAFEITTLAEDTLNWHLALIWRRDGYLTHAARAWLDTTRATLDQTKG</sequence>
<comment type="caution">
    <text evidence="6">The sequence shown here is derived from an EMBL/GenBank/DDBJ whole genome shotgun (WGS) entry which is preliminary data.</text>
</comment>
<dbReference type="InterPro" id="IPR036390">
    <property type="entry name" value="WH_DNA-bd_sf"/>
</dbReference>
<name>A0A4T0URE4_9NEIS</name>
<evidence type="ECO:0000256" key="2">
    <source>
        <dbReference type="ARBA" id="ARBA00023015"/>
    </source>
</evidence>
<dbReference type="Gene3D" id="3.40.190.290">
    <property type="match status" value="1"/>
</dbReference>
<dbReference type="SUPFAM" id="SSF46785">
    <property type="entry name" value="Winged helix' DNA-binding domain"/>
    <property type="match status" value="1"/>
</dbReference>
<evidence type="ECO:0000256" key="4">
    <source>
        <dbReference type="ARBA" id="ARBA00023163"/>
    </source>
</evidence>
<dbReference type="PRINTS" id="PR00039">
    <property type="entry name" value="HTHLYSR"/>
</dbReference>
<feature type="domain" description="HTH lysR-type" evidence="5">
    <location>
        <begin position="1"/>
        <end position="58"/>
    </location>
</feature>
<organism evidence="6 7">
    <name type="scientific">Crenobacter intestini</name>
    <dbReference type="NCBI Taxonomy" id="2563443"/>
    <lineage>
        <taxon>Bacteria</taxon>
        <taxon>Pseudomonadati</taxon>
        <taxon>Pseudomonadota</taxon>
        <taxon>Betaproteobacteria</taxon>
        <taxon>Neisseriales</taxon>
        <taxon>Neisseriaceae</taxon>
        <taxon>Crenobacter</taxon>
    </lineage>
</organism>
<protein>
    <submittedName>
        <fullName evidence="6">LysR family transcriptional regulator</fullName>
    </submittedName>
</protein>
<dbReference type="InterPro" id="IPR050950">
    <property type="entry name" value="HTH-type_LysR_regulators"/>
</dbReference>
<dbReference type="SUPFAM" id="SSF53850">
    <property type="entry name" value="Periplasmic binding protein-like II"/>
    <property type="match status" value="1"/>
</dbReference>
<dbReference type="Pfam" id="PF00126">
    <property type="entry name" value="HTH_1"/>
    <property type="match status" value="1"/>
</dbReference>
<dbReference type="GO" id="GO:0005829">
    <property type="term" value="C:cytosol"/>
    <property type="evidence" value="ECO:0007669"/>
    <property type="project" value="TreeGrafter"/>
</dbReference>
<keyword evidence="4" id="KW-0804">Transcription</keyword>
<dbReference type="InterPro" id="IPR036388">
    <property type="entry name" value="WH-like_DNA-bd_sf"/>
</dbReference>
<evidence type="ECO:0000256" key="1">
    <source>
        <dbReference type="ARBA" id="ARBA00009437"/>
    </source>
</evidence>
<dbReference type="PROSITE" id="PS50931">
    <property type="entry name" value="HTH_LYSR"/>
    <property type="match status" value="1"/>
</dbReference>
<dbReference type="FunFam" id="1.10.10.10:FF:000001">
    <property type="entry name" value="LysR family transcriptional regulator"/>
    <property type="match status" value="1"/>
</dbReference>
<keyword evidence="7" id="KW-1185">Reference proteome</keyword>
<dbReference type="PANTHER" id="PTHR30419:SF8">
    <property type="entry name" value="NITROGEN ASSIMILATION TRANSCRIPTIONAL ACTIVATOR-RELATED"/>
    <property type="match status" value="1"/>
</dbReference>
<keyword evidence="2" id="KW-0805">Transcription regulation</keyword>
<evidence type="ECO:0000313" key="7">
    <source>
        <dbReference type="Proteomes" id="UP000308891"/>
    </source>
</evidence>
<proteinExistence type="inferred from homology"/>
<dbReference type="PANTHER" id="PTHR30419">
    <property type="entry name" value="HTH-TYPE TRANSCRIPTIONAL REGULATOR YBHD"/>
    <property type="match status" value="1"/>
</dbReference>
<dbReference type="Pfam" id="PF03466">
    <property type="entry name" value="LysR_substrate"/>
    <property type="match status" value="1"/>
</dbReference>
<reference evidence="6 7" key="1">
    <citation type="submission" date="2019-04" db="EMBL/GenBank/DDBJ databases">
        <title>Crenobacter sp. nov.</title>
        <authorList>
            <person name="Shi S."/>
        </authorList>
    </citation>
    <scope>NUCLEOTIDE SEQUENCE [LARGE SCALE GENOMIC DNA]</scope>
    <source>
        <strain evidence="6 7">GY 70310</strain>
    </source>
</reference>
<gene>
    <name evidence="6" type="ORF">E5K04_10695</name>
</gene>